<evidence type="ECO:0000313" key="3">
    <source>
        <dbReference type="Proteomes" id="UP000016933"/>
    </source>
</evidence>
<reference evidence="2 3" key="2">
    <citation type="journal article" date="2012" name="PLoS Pathog.">
        <title>Diverse lifestyles and strategies of plant pathogenesis encoded in the genomes of eighteen Dothideomycetes fungi.</title>
        <authorList>
            <person name="Ohm R.A."/>
            <person name="Feau N."/>
            <person name="Henrissat B."/>
            <person name="Schoch C.L."/>
            <person name="Horwitz B.A."/>
            <person name="Barry K.W."/>
            <person name="Condon B.J."/>
            <person name="Copeland A.C."/>
            <person name="Dhillon B."/>
            <person name="Glaser F."/>
            <person name="Hesse C.N."/>
            <person name="Kosti I."/>
            <person name="LaButti K."/>
            <person name="Lindquist E.A."/>
            <person name="Lucas S."/>
            <person name="Salamov A.A."/>
            <person name="Bradshaw R.E."/>
            <person name="Ciuffetti L."/>
            <person name="Hamelin R.C."/>
            <person name="Kema G.H.J."/>
            <person name="Lawrence C."/>
            <person name="Scott J.A."/>
            <person name="Spatafora J.W."/>
            <person name="Turgeon B.G."/>
            <person name="de Wit P.J.G.M."/>
            <person name="Zhong S."/>
            <person name="Goodwin S.B."/>
            <person name="Grigoriev I.V."/>
        </authorList>
    </citation>
    <scope>NUCLEOTIDE SEQUENCE [LARGE SCALE GENOMIC DNA]</scope>
    <source>
        <strain evidence="3">NZE10 / CBS 128990</strain>
    </source>
</reference>
<protein>
    <submittedName>
        <fullName evidence="2">Uncharacterized protein</fullName>
    </submittedName>
</protein>
<dbReference type="AlphaFoldDB" id="N1PU42"/>
<feature type="compositionally biased region" description="Basic and acidic residues" evidence="1">
    <location>
        <begin position="150"/>
        <end position="172"/>
    </location>
</feature>
<accession>N1PU42</accession>
<dbReference type="Proteomes" id="UP000016933">
    <property type="component" value="Unassembled WGS sequence"/>
</dbReference>
<sequence>MLVNKQFYQEANEACFRSKTLDCGHINDSTTLDMTQRFLEIWLQVHDTSFYDFQTKFVFLDTFNDDDFGALACVKDVLESKALHTVHLTAKRSRAAESEEEHTQCEKNVAALESCFNRDLKRIRAVKKLHAEKEDAREPYDAIDATLETRGIKRGAEDHSEGRLSKSVKGEEMSMGARK</sequence>
<organism evidence="2 3">
    <name type="scientific">Dothistroma septosporum (strain NZE10 / CBS 128990)</name>
    <name type="common">Red band needle blight fungus</name>
    <name type="synonym">Mycosphaerella pini</name>
    <dbReference type="NCBI Taxonomy" id="675120"/>
    <lineage>
        <taxon>Eukaryota</taxon>
        <taxon>Fungi</taxon>
        <taxon>Dikarya</taxon>
        <taxon>Ascomycota</taxon>
        <taxon>Pezizomycotina</taxon>
        <taxon>Dothideomycetes</taxon>
        <taxon>Dothideomycetidae</taxon>
        <taxon>Mycosphaerellales</taxon>
        <taxon>Mycosphaerellaceae</taxon>
        <taxon>Dothistroma</taxon>
    </lineage>
</organism>
<name>N1PU42_DOTSN</name>
<gene>
    <name evidence="2" type="ORF">DOTSEDRAFT_22063</name>
</gene>
<evidence type="ECO:0000313" key="2">
    <source>
        <dbReference type="EMBL" id="EME45939.1"/>
    </source>
</evidence>
<proteinExistence type="predicted"/>
<dbReference type="EMBL" id="KB446537">
    <property type="protein sequence ID" value="EME45939.1"/>
    <property type="molecule type" value="Genomic_DNA"/>
</dbReference>
<keyword evidence="3" id="KW-1185">Reference proteome</keyword>
<reference evidence="3" key="1">
    <citation type="journal article" date="2012" name="PLoS Genet.">
        <title>The genomes of the fungal plant pathogens Cladosporium fulvum and Dothistroma septosporum reveal adaptation to different hosts and lifestyles but also signatures of common ancestry.</title>
        <authorList>
            <person name="de Wit P.J.G.M."/>
            <person name="van der Burgt A."/>
            <person name="Oekmen B."/>
            <person name="Stergiopoulos I."/>
            <person name="Abd-Elsalam K.A."/>
            <person name="Aerts A.L."/>
            <person name="Bahkali A.H."/>
            <person name="Beenen H.G."/>
            <person name="Chettri P."/>
            <person name="Cox M.P."/>
            <person name="Datema E."/>
            <person name="de Vries R.P."/>
            <person name="Dhillon B."/>
            <person name="Ganley A.R."/>
            <person name="Griffiths S.A."/>
            <person name="Guo Y."/>
            <person name="Hamelin R.C."/>
            <person name="Henrissat B."/>
            <person name="Kabir M.S."/>
            <person name="Jashni M.K."/>
            <person name="Kema G."/>
            <person name="Klaubauf S."/>
            <person name="Lapidus A."/>
            <person name="Levasseur A."/>
            <person name="Lindquist E."/>
            <person name="Mehrabi R."/>
            <person name="Ohm R.A."/>
            <person name="Owen T.J."/>
            <person name="Salamov A."/>
            <person name="Schwelm A."/>
            <person name="Schijlen E."/>
            <person name="Sun H."/>
            <person name="van den Burg H.A."/>
            <person name="van Ham R.C.H.J."/>
            <person name="Zhang S."/>
            <person name="Goodwin S.B."/>
            <person name="Grigoriev I.V."/>
            <person name="Collemare J."/>
            <person name="Bradshaw R.E."/>
        </authorList>
    </citation>
    <scope>NUCLEOTIDE SEQUENCE [LARGE SCALE GENOMIC DNA]</scope>
    <source>
        <strain evidence="3">NZE10 / CBS 128990</strain>
    </source>
</reference>
<feature type="region of interest" description="Disordered" evidence="1">
    <location>
        <begin position="148"/>
        <end position="179"/>
    </location>
</feature>
<dbReference type="HOGENOM" id="CLU_1503402_0_0_1"/>
<evidence type="ECO:0000256" key="1">
    <source>
        <dbReference type="SAM" id="MobiDB-lite"/>
    </source>
</evidence>